<dbReference type="Proteomes" id="UP001275315">
    <property type="component" value="Unassembled WGS sequence"/>
</dbReference>
<comment type="caution">
    <text evidence="1">The sequence shown here is derived from an EMBL/GenBank/DDBJ whole genome shotgun (WGS) entry which is preliminary data.</text>
</comment>
<gene>
    <name evidence="1" type="ORF">RWD45_13740</name>
</gene>
<dbReference type="EMBL" id="JAWDIQ010000002">
    <property type="protein sequence ID" value="MDY0409444.1"/>
    <property type="molecule type" value="Genomic_DNA"/>
</dbReference>
<protein>
    <submittedName>
        <fullName evidence="1">Uncharacterized protein</fullName>
    </submittedName>
</protein>
<keyword evidence="2" id="KW-1185">Reference proteome</keyword>
<evidence type="ECO:0000313" key="1">
    <source>
        <dbReference type="EMBL" id="MDY0409444.1"/>
    </source>
</evidence>
<reference evidence="1 2" key="1">
    <citation type="submission" date="2023-10" db="EMBL/GenBank/DDBJ databases">
        <title>Virgibacillus soli CC-YMP-6 genome.</title>
        <authorList>
            <person name="Miliotis G."/>
            <person name="Sengupta P."/>
            <person name="Hameed A."/>
            <person name="Chuvochina M."/>
            <person name="Mcdonagh F."/>
            <person name="Simpson A.C."/>
            <person name="Singh N.K."/>
            <person name="Rekha P.D."/>
            <person name="Raman K."/>
            <person name="Hugenholtz P."/>
            <person name="Venkateswaran K."/>
        </authorList>
    </citation>
    <scope>NUCLEOTIDE SEQUENCE [LARGE SCALE GENOMIC DNA]</scope>
    <source>
        <strain evidence="1 2">CC-YMP-6</strain>
    </source>
</reference>
<sequence>MYTVKEIDKLTDEQVVILKTSQISVDFTDTHSTRIILNFEPRHVIDVAFHISSGYFSDHFYRQLLWFFSCYEFQEKCSLHSIMACGWGNQTIWIA</sequence>
<proteinExistence type="predicted"/>
<organism evidence="1 2">
    <name type="scientific">Paracerasibacillus soli</name>
    <dbReference type="NCBI Taxonomy" id="480284"/>
    <lineage>
        <taxon>Bacteria</taxon>
        <taxon>Bacillati</taxon>
        <taxon>Bacillota</taxon>
        <taxon>Bacilli</taxon>
        <taxon>Bacillales</taxon>
        <taxon>Bacillaceae</taxon>
        <taxon>Paracerasibacillus</taxon>
    </lineage>
</organism>
<dbReference type="RefSeq" id="WP_320380235.1">
    <property type="nucleotide sequence ID" value="NZ_JAWDIQ010000002.1"/>
</dbReference>
<evidence type="ECO:0000313" key="2">
    <source>
        <dbReference type="Proteomes" id="UP001275315"/>
    </source>
</evidence>
<accession>A0ABU5CST6</accession>
<name>A0ABU5CST6_9BACI</name>